<keyword evidence="2" id="KW-1185">Reference proteome</keyword>
<accession>A0A402AFZ7</accession>
<dbReference type="InterPro" id="IPR032710">
    <property type="entry name" value="NTF2-like_dom_sf"/>
</dbReference>
<dbReference type="RefSeq" id="WP_126549635.1">
    <property type="nucleotide sequence ID" value="NZ_BIFS01000001.1"/>
</dbReference>
<dbReference type="Gene3D" id="3.10.450.50">
    <property type="match status" value="1"/>
</dbReference>
<name>A0A402AFZ7_9CHLR</name>
<sequence>MNSAETPSDIVRSFMNALDDNELDTATNYLAEDFLFSGWTPKPLDKNGFLSMIKDIKEGIPGLIFNLHNVLEPSSDRVTGTLQIKGYQSDSFIIPVLGTPPIPQTATSVSLPIEDVTYQLNGSTIASMVVQHVQGGGITGLLKQLGIDLTIVQ</sequence>
<evidence type="ECO:0008006" key="3">
    <source>
        <dbReference type="Google" id="ProtNLM"/>
    </source>
</evidence>
<evidence type="ECO:0000313" key="2">
    <source>
        <dbReference type="Proteomes" id="UP000287188"/>
    </source>
</evidence>
<reference evidence="2" key="1">
    <citation type="submission" date="2018-12" db="EMBL/GenBank/DDBJ databases">
        <title>Tengunoibacter tsumagoiensis gen. nov., sp. nov., Dictyobacter kobayashii sp. nov., D. alpinus sp. nov., and D. joshuensis sp. nov. and description of Dictyobacteraceae fam. nov. within the order Ktedonobacterales isolated from Tengu-no-mugimeshi.</title>
        <authorList>
            <person name="Wang C.M."/>
            <person name="Zheng Y."/>
            <person name="Sakai Y."/>
            <person name="Toyoda A."/>
            <person name="Minakuchi Y."/>
            <person name="Abe K."/>
            <person name="Yokota A."/>
            <person name="Yabe S."/>
        </authorList>
    </citation>
    <scope>NUCLEOTIDE SEQUENCE [LARGE SCALE GENOMIC DNA]</scope>
    <source>
        <strain evidence="2">Uno11</strain>
    </source>
</reference>
<dbReference type="EMBL" id="BIFS01000001">
    <property type="protein sequence ID" value="GCE18037.1"/>
    <property type="molecule type" value="Genomic_DNA"/>
</dbReference>
<comment type="caution">
    <text evidence="1">The sequence shown here is derived from an EMBL/GenBank/DDBJ whole genome shotgun (WGS) entry which is preliminary data.</text>
</comment>
<gene>
    <name evidence="1" type="ORF">KDK_18370</name>
</gene>
<organism evidence="1 2">
    <name type="scientific">Dictyobacter kobayashii</name>
    <dbReference type="NCBI Taxonomy" id="2014872"/>
    <lineage>
        <taxon>Bacteria</taxon>
        <taxon>Bacillati</taxon>
        <taxon>Chloroflexota</taxon>
        <taxon>Ktedonobacteria</taxon>
        <taxon>Ktedonobacterales</taxon>
        <taxon>Dictyobacteraceae</taxon>
        <taxon>Dictyobacter</taxon>
    </lineage>
</organism>
<dbReference type="AlphaFoldDB" id="A0A402AFZ7"/>
<dbReference type="SUPFAM" id="SSF54427">
    <property type="entry name" value="NTF2-like"/>
    <property type="match status" value="1"/>
</dbReference>
<dbReference type="Proteomes" id="UP000287188">
    <property type="component" value="Unassembled WGS sequence"/>
</dbReference>
<protein>
    <recommendedName>
        <fullName evidence="3">SnoaL-like domain-containing protein</fullName>
    </recommendedName>
</protein>
<evidence type="ECO:0000313" key="1">
    <source>
        <dbReference type="EMBL" id="GCE18037.1"/>
    </source>
</evidence>
<proteinExistence type="predicted"/>
<dbReference type="OrthoDB" id="159575at2"/>